<dbReference type="EMBL" id="CP097253">
    <property type="protein sequence ID" value="UUR09003.1"/>
    <property type="molecule type" value="Genomic_DNA"/>
</dbReference>
<keyword evidence="2" id="KW-0288">FMN</keyword>
<dbReference type="InterPro" id="IPR000014">
    <property type="entry name" value="PAS"/>
</dbReference>
<name>A0ABY5N122_9SPHN</name>
<dbReference type="CDD" id="cd06170">
    <property type="entry name" value="LuxR_C_like"/>
    <property type="match status" value="1"/>
</dbReference>
<keyword evidence="1" id="KW-0285">Flavoprotein</keyword>
<evidence type="ECO:0000313" key="6">
    <source>
        <dbReference type="Proteomes" id="UP000831921"/>
    </source>
</evidence>
<dbReference type="Gene3D" id="3.30.450.20">
    <property type="entry name" value="PAS domain"/>
    <property type="match status" value="1"/>
</dbReference>
<dbReference type="PANTHER" id="PTHR47429">
    <property type="entry name" value="PROTEIN TWIN LOV 1"/>
    <property type="match status" value="1"/>
</dbReference>
<dbReference type="NCBIfam" id="TIGR00229">
    <property type="entry name" value="sensory_box"/>
    <property type="match status" value="1"/>
</dbReference>
<dbReference type="SMART" id="SM00421">
    <property type="entry name" value="HTH_LUXR"/>
    <property type="match status" value="1"/>
</dbReference>
<organism evidence="5 6">
    <name type="scientific">Sphingomonas glaciei</name>
    <dbReference type="NCBI Taxonomy" id="2938948"/>
    <lineage>
        <taxon>Bacteria</taxon>
        <taxon>Pseudomonadati</taxon>
        <taxon>Pseudomonadota</taxon>
        <taxon>Alphaproteobacteria</taxon>
        <taxon>Sphingomonadales</taxon>
        <taxon>Sphingomonadaceae</taxon>
        <taxon>Sphingomonas</taxon>
    </lineage>
</organism>
<dbReference type="Pfam" id="PF00196">
    <property type="entry name" value="GerE"/>
    <property type="match status" value="1"/>
</dbReference>
<proteinExistence type="predicted"/>
<accession>A0ABY5N122</accession>
<dbReference type="CDD" id="cd00130">
    <property type="entry name" value="PAS"/>
    <property type="match status" value="1"/>
</dbReference>
<evidence type="ECO:0000313" key="5">
    <source>
        <dbReference type="EMBL" id="UUR09003.1"/>
    </source>
</evidence>
<dbReference type="PROSITE" id="PS50043">
    <property type="entry name" value="HTH_LUXR_2"/>
    <property type="match status" value="1"/>
</dbReference>
<sequence length="212" mass="23174">MAAGECGGAVLASVDEQRLVETVGFSPIATVLSNPRKADNPLEVANQAFCDLTGYAEGEILGRNCRFLSGAATEPWLTERIREGVRNRKSVLVDILNYKKDGSPFRNAVLVTPLFDGNGELSWFLGSQVELGMESTAVFSGRRERAILAVNTLPPRQRQVLELIAKGLLNKQIAWELKISEKTVKMHRALLMERLGVPTSADLIRLAVEAGL</sequence>
<evidence type="ECO:0000256" key="1">
    <source>
        <dbReference type="ARBA" id="ARBA00022630"/>
    </source>
</evidence>
<reference evidence="5 6" key="1">
    <citation type="submission" date="2022-05" db="EMBL/GenBank/DDBJ databases">
        <title>S8-45 Sphingomonas ultraviolaceadurans.</title>
        <authorList>
            <person name="Liu Y."/>
        </authorList>
    </citation>
    <scope>NUCLEOTIDE SEQUENCE [LARGE SCALE GENOMIC DNA]</scope>
    <source>
        <strain evidence="5 6">S8-45</strain>
    </source>
</reference>
<dbReference type="Pfam" id="PF13426">
    <property type="entry name" value="PAS_9"/>
    <property type="match status" value="1"/>
</dbReference>
<protein>
    <submittedName>
        <fullName evidence="5">LuxR C-terminal-related transcriptional regulator</fullName>
    </submittedName>
</protein>
<dbReference type="InterPro" id="IPR000792">
    <property type="entry name" value="Tscrpt_reg_LuxR_C"/>
</dbReference>
<dbReference type="InterPro" id="IPR016032">
    <property type="entry name" value="Sig_transdc_resp-reg_C-effctor"/>
</dbReference>
<dbReference type="PRINTS" id="PR00038">
    <property type="entry name" value="HTHLUXR"/>
</dbReference>
<dbReference type="PANTHER" id="PTHR47429:SF2">
    <property type="entry name" value="PROTEIN TWIN LOV 1"/>
    <property type="match status" value="1"/>
</dbReference>
<feature type="domain" description="HTH luxR-type" evidence="4">
    <location>
        <begin position="146"/>
        <end position="211"/>
    </location>
</feature>
<evidence type="ECO:0000256" key="2">
    <source>
        <dbReference type="ARBA" id="ARBA00022643"/>
    </source>
</evidence>
<keyword evidence="3" id="KW-0157">Chromophore</keyword>
<dbReference type="InterPro" id="IPR035965">
    <property type="entry name" value="PAS-like_dom_sf"/>
</dbReference>
<dbReference type="SUPFAM" id="SSF55785">
    <property type="entry name" value="PYP-like sensor domain (PAS domain)"/>
    <property type="match status" value="1"/>
</dbReference>
<gene>
    <name evidence="5" type="ORF">M1K48_05105</name>
</gene>
<evidence type="ECO:0000256" key="3">
    <source>
        <dbReference type="ARBA" id="ARBA00022991"/>
    </source>
</evidence>
<keyword evidence="6" id="KW-1185">Reference proteome</keyword>
<dbReference type="Gene3D" id="1.10.10.10">
    <property type="entry name" value="Winged helix-like DNA-binding domain superfamily/Winged helix DNA-binding domain"/>
    <property type="match status" value="1"/>
</dbReference>
<dbReference type="InterPro" id="IPR036388">
    <property type="entry name" value="WH-like_DNA-bd_sf"/>
</dbReference>
<evidence type="ECO:0000259" key="4">
    <source>
        <dbReference type="PROSITE" id="PS50043"/>
    </source>
</evidence>
<dbReference type="Proteomes" id="UP000831921">
    <property type="component" value="Chromosome"/>
</dbReference>
<dbReference type="SUPFAM" id="SSF46894">
    <property type="entry name" value="C-terminal effector domain of the bipartite response regulators"/>
    <property type="match status" value="1"/>
</dbReference>